<name>A0A2P4YG35_9STRA</name>
<dbReference type="OrthoDB" id="115201at2759"/>
<evidence type="ECO:0000313" key="2">
    <source>
        <dbReference type="EMBL" id="POM76785.1"/>
    </source>
</evidence>
<dbReference type="AlphaFoldDB" id="A0A2P4YG35"/>
<comment type="caution">
    <text evidence="2">The sequence shown here is derived from an EMBL/GenBank/DDBJ whole genome shotgun (WGS) entry which is preliminary data.</text>
</comment>
<evidence type="ECO:0000256" key="1">
    <source>
        <dbReference type="SAM" id="MobiDB-lite"/>
    </source>
</evidence>
<gene>
    <name evidence="2" type="ORF">PHPALM_5950</name>
</gene>
<feature type="region of interest" description="Disordered" evidence="1">
    <location>
        <begin position="105"/>
        <end position="140"/>
    </location>
</feature>
<organism evidence="2 3">
    <name type="scientific">Phytophthora palmivora</name>
    <dbReference type="NCBI Taxonomy" id="4796"/>
    <lineage>
        <taxon>Eukaryota</taxon>
        <taxon>Sar</taxon>
        <taxon>Stramenopiles</taxon>
        <taxon>Oomycota</taxon>
        <taxon>Peronosporomycetes</taxon>
        <taxon>Peronosporales</taxon>
        <taxon>Peronosporaceae</taxon>
        <taxon>Phytophthora</taxon>
    </lineage>
</organism>
<reference evidence="2 3" key="1">
    <citation type="journal article" date="2017" name="Genome Biol. Evol.">
        <title>Phytophthora megakarya and P. palmivora, closely related causal agents of cacao black pod rot, underwent increases in genome sizes and gene numbers by different mechanisms.</title>
        <authorList>
            <person name="Ali S.S."/>
            <person name="Shao J."/>
            <person name="Lary D.J."/>
            <person name="Kronmiller B."/>
            <person name="Shen D."/>
            <person name="Strem M.D."/>
            <person name="Amoako-Attah I."/>
            <person name="Akrofi A.Y."/>
            <person name="Begoude B.A."/>
            <person name="Ten Hoopen G.M."/>
            <person name="Coulibaly K."/>
            <person name="Kebe B.I."/>
            <person name="Melnick R.L."/>
            <person name="Guiltinan M.J."/>
            <person name="Tyler B.M."/>
            <person name="Meinhardt L.W."/>
            <person name="Bailey B.A."/>
        </authorList>
    </citation>
    <scope>NUCLEOTIDE SEQUENCE [LARGE SCALE GENOMIC DNA]</scope>
    <source>
        <strain evidence="3">sbr112.9</strain>
    </source>
</reference>
<dbReference type="EMBL" id="NCKW01003393">
    <property type="protein sequence ID" value="POM76785.1"/>
    <property type="molecule type" value="Genomic_DNA"/>
</dbReference>
<dbReference type="Proteomes" id="UP000237271">
    <property type="component" value="Unassembled WGS sequence"/>
</dbReference>
<accession>A0A2P4YG35</accession>
<evidence type="ECO:0000313" key="3">
    <source>
        <dbReference type="Proteomes" id="UP000237271"/>
    </source>
</evidence>
<protein>
    <submittedName>
        <fullName evidence="2">Uncharacterized protein</fullName>
    </submittedName>
</protein>
<proteinExistence type="predicted"/>
<sequence>MNVNGKTVRLRLSRNSFVTQLIVRHVDGGQLYVRPSQSTFDCPNLVLELSHRIFQSFLGDLMRLQLGRSINQCLITSRRQISAGVCTYVITCAKAIQRVDLMRAPGKKHSDAGEEVEDDAEDASSSINHSGEDHEATSDTVVEKCAAGSNDEEGGDKEMPSVLTRGWETPSYAMLQNCKAVKGCGGGKPSLAGKRKTPFTAAKERAKKARRKARAAQTAGAAEIDAAAALFSVAVDDEFGKFTIGADVSGLSRFNAFKCAAELAGRPDIVSQNDIDEFVADELAECGLDLMEGTSRNVFCAFLKRLRDAGRDFLYKTMVKVNFSIAGRRGARVLEKIVLEDGLYLVAGYNHEFVVPSAEDWINFISFVRPFIIFEKE</sequence>
<keyword evidence="3" id="KW-1185">Reference proteome</keyword>
<feature type="compositionally biased region" description="Acidic residues" evidence="1">
    <location>
        <begin position="113"/>
        <end position="122"/>
    </location>
</feature>